<name>A0ABX7Q6N7_9BACT</name>
<keyword evidence="4" id="KW-0804">Transcription</keyword>
<dbReference type="InterPro" id="IPR001789">
    <property type="entry name" value="Sig_transdc_resp-reg_receiver"/>
</dbReference>
<dbReference type="Pfam" id="PF00072">
    <property type="entry name" value="Response_reg"/>
    <property type="match status" value="1"/>
</dbReference>
<keyword evidence="1" id="KW-0547">Nucleotide-binding</keyword>
<dbReference type="EMBL" id="CP071382">
    <property type="protein sequence ID" value="QSV46761.1"/>
    <property type="molecule type" value="Genomic_DNA"/>
</dbReference>
<evidence type="ECO:0000256" key="4">
    <source>
        <dbReference type="ARBA" id="ARBA00023163"/>
    </source>
</evidence>
<evidence type="ECO:0000313" key="8">
    <source>
        <dbReference type="EMBL" id="QSV46761.1"/>
    </source>
</evidence>
<feature type="modified residue" description="4-aspartylphosphate" evidence="5">
    <location>
        <position position="61"/>
    </location>
</feature>
<dbReference type="InterPro" id="IPR002078">
    <property type="entry name" value="Sigma_54_int"/>
</dbReference>
<keyword evidence="9" id="KW-1185">Reference proteome</keyword>
<dbReference type="InterPro" id="IPR009057">
    <property type="entry name" value="Homeodomain-like_sf"/>
</dbReference>
<dbReference type="Pfam" id="PF25601">
    <property type="entry name" value="AAA_lid_14"/>
    <property type="match status" value="1"/>
</dbReference>
<evidence type="ECO:0000256" key="2">
    <source>
        <dbReference type="ARBA" id="ARBA00022840"/>
    </source>
</evidence>
<dbReference type="Gene3D" id="3.40.50.300">
    <property type="entry name" value="P-loop containing nucleotide triphosphate hydrolases"/>
    <property type="match status" value="1"/>
</dbReference>
<protein>
    <submittedName>
        <fullName evidence="8">Sigma-54-dependent Fis family transcriptional regulator</fullName>
    </submittedName>
</protein>
<evidence type="ECO:0000313" key="9">
    <source>
        <dbReference type="Proteomes" id="UP000663651"/>
    </source>
</evidence>
<feature type="domain" description="Response regulatory" evidence="7">
    <location>
        <begin position="10"/>
        <end position="126"/>
    </location>
</feature>
<dbReference type="SMART" id="SM00382">
    <property type="entry name" value="AAA"/>
    <property type="match status" value="1"/>
</dbReference>
<evidence type="ECO:0000256" key="1">
    <source>
        <dbReference type="ARBA" id="ARBA00022741"/>
    </source>
</evidence>
<dbReference type="CDD" id="cd00009">
    <property type="entry name" value="AAA"/>
    <property type="match status" value="1"/>
</dbReference>
<evidence type="ECO:0000259" key="7">
    <source>
        <dbReference type="PROSITE" id="PS50110"/>
    </source>
</evidence>
<dbReference type="PRINTS" id="PR01590">
    <property type="entry name" value="HTHFIS"/>
</dbReference>
<sequence length="471" mass="52739">MSPEKYPNQPILLVDDETAWLRSLSLTLREATGIDNIIKCSDSRKVMDILRETEVSLILLDLTMPYFSGMDLLQMIVQEHPDVPVIVLSGLNQVETAVRCMHLGAFDYYVKTVEIERLITGIQRAFSMKEMRSENNSLKERFLEDHLAHPEVFAGIMTTSKKMRALFQYCEAVAQSSEPVLVTGESGVGKELVARAIHRLRCPDGPWVAVNAAGLDDTIFSDTLFGHARGAFTGADRERRGMIEEAAAGTLFLDEIGDLSPASQVKLLRLLQEREFFPIGSDVPRKLKAKLVFATNCNLSEKNCLNGFRKDLYYRLNAHQVQIPPLRERFEDLPLLIDHFLSEAASALGKRRPTPPRELATLLSIYSFPGNVRELRAMIYDAVSRHRSHILSLDTFKEKIGYCGDQQASAKEEGIKYPERLPTLEEGGNKLVMEAMQRARGNQTMAASMLGITRQGLAKRLKQLSASAIAN</sequence>
<dbReference type="Gene3D" id="1.10.10.60">
    <property type="entry name" value="Homeodomain-like"/>
    <property type="match status" value="1"/>
</dbReference>
<evidence type="ECO:0000256" key="5">
    <source>
        <dbReference type="PROSITE-ProRule" id="PRU00169"/>
    </source>
</evidence>
<organism evidence="8 9">
    <name type="scientific">Geobacter benzoatilyticus</name>
    <dbReference type="NCBI Taxonomy" id="2815309"/>
    <lineage>
        <taxon>Bacteria</taxon>
        <taxon>Pseudomonadati</taxon>
        <taxon>Thermodesulfobacteriota</taxon>
        <taxon>Desulfuromonadia</taxon>
        <taxon>Geobacterales</taxon>
        <taxon>Geobacteraceae</taxon>
        <taxon>Geobacter</taxon>
    </lineage>
</organism>
<dbReference type="SUPFAM" id="SSF46689">
    <property type="entry name" value="Homeodomain-like"/>
    <property type="match status" value="1"/>
</dbReference>
<dbReference type="PROSITE" id="PS00688">
    <property type="entry name" value="SIGMA54_INTERACT_3"/>
    <property type="match status" value="1"/>
</dbReference>
<dbReference type="PROSITE" id="PS50045">
    <property type="entry name" value="SIGMA54_INTERACT_4"/>
    <property type="match status" value="1"/>
</dbReference>
<keyword evidence="3" id="KW-0805">Transcription regulation</keyword>
<dbReference type="SUPFAM" id="SSF52540">
    <property type="entry name" value="P-loop containing nucleoside triphosphate hydrolases"/>
    <property type="match status" value="1"/>
</dbReference>
<accession>A0ABX7Q6N7</accession>
<evidence type="ECO:0000259" key="6">
    <source>
        <dbReference type="PROSITE" id="PS50045"/>
    </source>
</evidence>
<gene>
    <name evidence="8" type="ORF">JZM60_05685</name>
</gene>
<dbReference type="PROSITE" id="PS50110">
    <property type="entry name" value="RESPONSE_REGULATORY"/>
    <property type="match status" value="1"/>
</dbReference>
<dbReference type="PANTHER" id="PTHR32071:SF13">
    <property type="entry name" value="RESPONSE REGULATOR HSFA"/>
    <property type="match status" value="1"/>
</dbReference>
<dbReference type="RefSeq" id="WP_207164540.1">
    <property type="nucleotide sequence ID" value="NZ_CP071382.1"/>
</dbReference>
<reference evidence="8 9" key="1">
    <citation type="submission" date="2021-03" db="EMBL/GenBank/DDBJ databases">
        <title>Geobacter metallireducens gen. nov. sp. nov., a microorganism capable of coupling the complete oxidation of organic compounds to the reduction of iron and other metals.</title>
        <authorList>
            <person name="Li Y."/>
        </authorList>
    </citation>
    <scope>NUCLEOTIDE SEQUENCE [LARGE SCALE GENOMIC DNA]</scope>
    <source>
        <strain evidence="8 9">Jerry-YX</strain>
    </source>
</reference>
<dbReference type="Pfam" id="PF02954">
    <property type="entry name" value="HTH_8"/>
    <property type="match status" value="1"/>
</dbReference>
<dbReference type="Pfam" id="PF00158">
    <property type="entry name" value="Sigma54_activat"/>
    <property type="match status" value="1"/>
</dbReference>
<dbReference type="InterPro" id="IPR011006">
    <property type="entry name" value="CheY-like_superfamily"/>
</dbReference>
<dbReference type="Gene3D" id="3.40.50.2300">
    <property type="match status" value="1"/>
</dbReference>
<dbReference type="PANTHER" id="PTHR32071">
    <property type="entry name" value="TRANSCRIPTIONAL REGULATORY PROTEIN"/>
    <property type="match status" value="1"/>
</dbReference>
<dbReference type="InterPro" id="IPR027417">
    <property type="entry name" value="P-loop_NTPase"/>
</dbReference>
<dbReference type="InterPro" id="IPR002197">
    <property type="entry name" value="HTH_Fis"/>
</dbReference>
<dbReference type="SMART" id="SM00448">
    <property type="entry name" value="REC"/>
    <property type="match status" value="1"/>
</dbReference>
<dbReference type="Gene3D" id="1.10.8.60">
    <property type="match status" value="1"/>
</dbReference>
<dbReference type="SUPFAM" id="SSF52172">
    <property type="entry name" value="CheY-like"/>
    <property type="match status" value="1"/>
</dbReference>
<evidence type="ECO:0000256" key="3">
    <source>
        <dbReference type="ARBA" id="ARBA00023015"/>
    </source>
</evidence>
<dbReference type="InterPro" id="IPR058031">
    <property type="entry name" value="AAA_lid_NorR"/>
</dbReference>
<dbReference type="InterPro" id="IPR025944">
    <property type="entry name" value="Sigma_54_int_dom_CS"/>
</dbReference>
<dbReference type="InterPro" id="IPR025662">
    <property type="entry name" value="Sigma_54_int_dom_ATP-bd_1"/>
</dbReference>
<dbReference type="InterPro" id="IPR003593">
    <property type="entry name" value="AAA+_ATPase"/>
</dbReference>
<dbReference type="PROSITE" id="PS00675">
    <property type="entry name" value="SIGMA54_INTERACT_1"/>
    <property type="match status" value="1"/>
</dbReference>
<keyword evidence="5" id="KW-0597">Phosphoprotein</keyword>
<keyword evidence="2" id="KW-0067">ATP-binding</keyword>
<proteinExistence type="predicted"/>
<feature type="domain" description="Sigma-54 factor interaction" evidence="6">
    <location>
        <begin position="156"/>
        <end position="384"/>
    </location>
</feature>
<dbReference type="Proteomes" id="UP000663651">
    <property type="component" value="Chromosome"/>
</dbReference>